<gene>
    <name evidence="1" type="ORF">NPIL_190901</name>
</gene>
<evidence type="ECO:0000313" key="2">
    <source>
        <dbReference type="Proteomes" id="UP000887013"/>
    </source>
</evidence>
<sequence length="168" mass="18136">MSDSSDTINKLCVIDYPLPKTFTCNICFNPAAPTKSRRIGHFSDRGGDGRRIFARSPPAQIITSNTADKFEIPANINSEFPPSTTFFNMTTTECEAGPATCGALLANDSLNDFLIKARPSVAPVLSESGQLRSDLELEVPFAPTLTSTRVPPGIDLDRVVDPSPVHPE</sequence>
<name>A0A8X6MSI8_NEPPI</name>
<accession>A0A8X6MSI8</accession>
<keyword evidence="2" id="KW-1185">Reference proteome</keyword>
<dbReference type="Proteomes" id="UP000887013">
    <property type="component" value="Unassembled WGS sequence"/>
</dbReference>
<organism evidence="1 2">
    <name type="scientific">Nephila pilipes</name>
    <name type="common">Giant wood spider</name>
    <name type="synonym">Nephila maculata</name>
    <dbReference type="NCBI Taxonomy" id="299642"/>
    <lineage>
        <taxon>Eukaryota</taxon>
        <taxon>Metazoa</taxon>
        <taxon>Ecdysozoa</taxon>
        <taxon>Arthropoda</taxon>
        <taxon>Chelicerata</taxon>
        <taxon>Arachnida</taxon>
        <taxon>Araneae</taxon>
        <taxon>Araneomorphae</taxon>
        <taxon>Entelegynae</taxon>
        <taxon>Araneoidea</taxon>
        <taxon>Nephilidae</taxon>
        <taxon>Nephila</taxon>
    </lineage>
</organism>
<reference evidence="1" key="1">
    <citation type="submission" date="2020-08" db="EMBL/GenBank/DDBJ databases">
        <title>Multicomponent nature underlies the extraordinary mechanical properties of spider dragline silk.</title>
        <authorList>
            <person name="Kono N."/>
            <person name="Nakamura H."/>
            <person name="Mori M."/>
            <person name="Yoshida Y."/>
            <person name="Ohtoshi R."/>
            <person name="Malay A.D."/>
            <person name="Moran D.A.P."/>
            <person name="Tomita M."/>
            <person name="Numata K."/>
            <person name="Arakawa K."/>
        </authorList>
    </citation>
    <scope>NUCLEOTIDE SEQUENCE</scope>
</reference>
<dbReference type="EMBL" id="BMAW01001808">
    <property type="protein sequence ID" value="GFS75726.1"/>
    <property type="molecule type" value="Genomic_DNA"/>
</dbReference>
<comment type="caution">
    <text evidence="1">The sequence shown here is derived from an EMBL/GenBank/DDBJ whole genome shotgun (WGS) entry which is preliminary data.</text>
</comment>
<dbReference type="AlphaFoldDB" id="A0A8X6MSI8"/>
<protein>
    <submittedName>
        <fullName evidence="1">Uncharacterized protein</fullName>
    </submittedName>
</protein>
<proteinExistence type="predicted"/>
<evidence type="ECO:0000313" key="1">
    <source>
        <dbReference type="EMBL" id="GFS75726.1"/>
    </source>
</evidence>